<dbReference type="EMBL" id="MU854561">
    <property type="protein sequence ID" value="KAK4032976.1"/>
    <property type="molecule type" value="Genomic_DNA"/>
</dbReference>
<comment type="caution">
    <text evidence="1">The sequence shown here is derived from an EMBL/GenBank/DDBJ whole genome shotgun (WGS) entry which is preliminary data.</text>
</comment>
<dbReference type="Gene3D" id="1.10.10.10">
    <property type="entry name" value="Winged helix-like DNA-binding domain superfamily/Winged helix DNA-binding domain"/>
    <property type="match status" value="1"/>
</dbReference>
<protein>
    <submittedName>
        <fullName evidence="1">Homeodomain-like protein</fullName>
    </submittedName>
</protein>
<dbReference type="Proteomes" id="UP001303115">
    <property type="component" value="Unassembled WGS sequence"/>
</dbReference>
<dbReference type="InterPro" id="IPR009057">
    <property type="entry name" value="Homeodomain-like_sf"/>
</dbReference>
<reference evidence="2" key="1">
    <citation type="journal article" date="2023" name="Mol. Phylogenet. Evol.">
        <title>Genome-scale phylogeny and comparative genomics of the fungal order Sordariales.</title>
        <authorList>
            <person name="Hensen N."/>
            <person name="Bonometti L."/>
            <person name="Westerberg I."/>
            <person name="Brannstrom I.O."/>
            <person name="Guillou S."/>
            <person name="Cros-Aarteil S."/>
            <person name="Calhoun S."/>
            <person name="Haridas S."/>
            <person name="Kuo A."/>
            <person name="Mondo S."/>
            <person name="Pangilinan J."/>
            <person name="Riley R."/>
            <person name="LaButti K."/>
            <person name="Andreopoulos B."/>
            <person name="Lipzen A."/>
            <person name="Chen C."/>
            <person name="Yan M."/>
            <person name="Daum C."/>
            <person name="Ng V."/>
            <person name="Clum A."/>
            <person name="Steindorff A."/>
            <person name="Ohm R.A."/>
            <person name="Martin F."/>
            <person name="Silar P."/>
            <person name="Natvig D.O."/>
            <person name="Lalanne C."/>
            <person name="Gautier V."/>
            <person name="Ament-Velasquez S.L."/>
            <person name="Kruys A."/>
            <person name="Hutchinson M.I."/>
            <person name="Powell A.J."/>
            <person name="Barry K."/>
            <person name="Miller A.N."/>
            <person name="Grigoriev I.V."/>
            <person name="Debuchy R."/>
            <person name="Gladieux P."/>
            <person name="Hiltunen Thoren M."/>
            <person name="Johannesson H."/>
        </authorList>
    </citation>
    <scope>NUCLEOTIDE SEQUENCE [LARGE SCALE GENOMIC DNA]</scope>
    <source>
        <strain evidence="2">CBS 284.82</strain>
    </source>
</reference>
<dbReference type="GO" id="GO:0003677">
    <property type="term" value="F:DNA binding"/>
    <property type="evidence" value="ECO:0007669"/>
    <property type="project" value="UniProtKB-KW"/>
</dbReference>
<evidence type="ECO:0000313" key="1">
    <source>
        <dbReference type="EMBL" id="KAK4032976.1"/>
    </source>
</evidence>
<dbReference type="InterPro" id="IPR036388">
    <property type="entry name" value="WH-like_DNA-bd_sf"/>
</dbReference>
<sequence>MVNLAEIGAKLTAGRQSGQELSPTARAAIVGAVAAGASQSAVARAFRVDRTAVYRILQRFESSTTVESKPRTGRPEVLTRREKRYILQLAKRYPRLTTQILINTIDGRISRSTIHRIV</sequence>
<gene>
    <name evidence="1" type="ORF">C8A01DRAFT_50376</name>
</gene>
<accession>A0AAN6PAY1</accession>
<keyword evidence="1" id="KW-0238">DNA-binding</keyword>
<dbReference type="Pfam" id="PF13565">
    <property type="entry name" value="HTH_32"/>
    <property type="match status" value="1"/>
</dbReference>
<organism evidence="1 2">
    <name type="scientific">Parachaetomium inaequale</name>
    <dbReference type="NCBI Taxonomy" id="2588326"/>
    <lineage>
        <taxon>Eukaryota</taxon>
        <taxon>Fungi</taxon>
        <taxon>Dikarya</taxon>
        <taxon>Ascomycota</taxon>
        <taxon>Pezizomycotina</taxon>
        <taxon>Sordariomycetes</taxon>
        <taxon>Sordariomycetidae</taxon>
        <taxon>Sordariales</taxon>
        <taxon>Chaetomiaceae</taxon>
        <taxon>Parachaetomium</taxon>
    </lineage>
</organism>
<dbReference type="SUPFAM" id="SSF46689">
    <property type="entry name" value="Homeodomain-like"/>
    <property type="match status" value="1"/>
</dbReference>
<dbReference type="AlphaFoldDB" id="A0AAN6PAY1"/>
<proteinExistence type="predicted"/>
<name>A0AAN6PAY1_9PEZI</name>
<keyword evidence="1" id="KW-0371">Homeobox</keyword>
<evidence type="ECO:0000313" key="2">
    <source>
        <dbReference type="Proteomes" id="UP001303115"/>
    </source>
</evidence>
<keyword evidence="2" id="KW-1185">Reference proteome</keyword>